<dbReference type="AlphaFoldDB" id="A0A1S6IQC8"/>
<gene>
    <name evidence="1" type="primary">ydjA</name>
    <name evidence="1" type="ORF">BW727_101362</name>
</gene>
<keyword evidence="1" id="KW-0378">Hydrolase</keyword>
<proteinExistence type="predicted"/>
<dbReference type="RefSeq" id="WP_062468557.1">
    <property type="nucleotide sequence ID" value="NZ_BBYN01000009.1"/>
</dbReference>
<dbReference type="InterPro" id="IPR018579">
    <property type="entry name" value="Restrct_endonuc_II_LlaJI"/>
</dbReference>
<accession>A0A1S6IQC8</accession>
<dbReference type="Pfam" id="PF09563">
    <property type="entry name" value="RE_LlaJI"/>
    <property type="match status" value="2"/>
</dbReference>
<dbReference type="EMBL" id="CP019728">
    <property type="protein sequence ID" value="AQS53729.1"/>
    <property type="molecule type" value="Genomic_DNA"/>
</dbReference>
<dbReference type="GO" id="GO:0009036">
    <property type="term" value="F:type II site-specific deoxyribonuclease activity"/>
    <property type="evidence" value="ECO:0007669"/>
    <property type="project" value="UniProtKB-EC"/>
</dbReference>
<name>A0A1S6IQC8_9LACT</name>
<dbReference type="KEGG" id="jda:BW727_101362"/>
<reference evidence="1 2" key="1">
    <citation type="journal article" date="2014" name="Int. J. Syst. Evol. Microbiol.">
        <title>Jeotgalibaca dankookensis gen. nov., sp. nov., a member of the family Carnobacteriaceae, isolated from seujeot (Korean traditional food).</title>
        <authorList>
            <person name="Lee D.G."/>
            <person name="Trujillo M.E."/>
            <person name="Kang H."/>
            <person name="Ahn T.Y."/>
        </authorList>
    </citation>
    <scope>NUCLEOTIDE SEQUENCE [LARGE SCALE GENOMIC DNA]</scope>
    <source>
        <strain evidence="1 2">EX-07</strain>
    </source>
</reference>
<dbReference type="EC" id="3.1.21.4" evidence="1"/>
<dbReference type="Proteomes" id="UP000188993">
    <property type="component" value="Chromosome"/>
</dbReference>
<sequence length="477" mass="55677">MHILYFQEDSKITPSKIKSEFESTSAYPANNLIKKLKSTKVLYQKSSKVEINSLVNADLENEIKYDEYFYFKYVGILLIKDICIVVYPKYINNIFADYSGNKQKLIQILRVIQKFQSLYIDSNLEFDNDNESFLALKMYLQTSYFENGLYSSETTNIELNGDGEILWDKTINEKNAHIIKGVPFYLNYINKNVIQDNGNIIRRIHAAILTEISTELKDVLNLIGFEPVIISDDYLEDIGNSDYLEYLLESELNSQFINSKQLILKNLLKYIRKKALKTDSSEVEFYGTSSFNLVWEEVCKKYYKNDLNKTLAELNLISEGTVIKKNNYKLIQYRQDLPLKEVVDVPKWTLMETETEYKASKTLELDILHVNNIEKRFDIFDAKYYLIEFTDSRVRKQPGVGDITKQYLYELAFSNLAMINQYTFTNSFIVPKDNLAEDNDLGVKYSYVSLEFMDDLGLDPINVIARDPQIMYSKYLT</sequence>
<dbReference type="STRING" id="708126.BW727_101362"/>
<dbReference type="OrthoDB" id="9811025at2"/>
<dbReference type="REBASE" id="178994">
    <property type="entry name" value="R1.Jda07ORF101364P"/>
</dbReference>
<organism evidence="1 2">
    <name type="scientific">Jeotgalibaca dankookensis</name>
    <dbReference type="NCBI Taxonomy" id="708126"/>
    <lineage>
        <taxon>Bacteria</taxon>
        <taxon>Bacillati</taxon>
        <taxon>Bacillota</taxon>
        <taxon>Bacilli</taxon>
        <taxon>Lactobacillales</taxon>
        <taxon>Carnobacteriaceae</taxon>
        <taxon>Jeotgalibaca</taxon>
    </lineage>
</organism>
<protein>
    <submittedName>
        <fullName evidence="1">Type-2 restriction enzyme BsuMI component YdjA</fullName>
        <ecNumber evidence="1">3.1.21.4</ecNumber>
    </submittedName>
</protein>
<evidence type="ECO:0000313" key="1">
    <source>
        <dbReference type="EMBL" id="AQS53729.1"/>
    </source>
</evidence>
<evidence type="ECO:0000313" key="2">
    <source>
        <dbReference type="Proteomes" id="UP000188993"/>
    </source>
</evidence>
<keyword evidence="2" id="KW-1185">Reference proteome</keyword>